<dbReference type="Proteomes" id="UP000234323">
    <property type="component" value="Unassembled WGS sequence"/>
</dbReference>
<organism evidence="1 2">
    <name type="scientific">Rhizophagus irregularis</name>
    <dbReference type="NCBI Taxonomy" id="588596"/>
    <lineage>
        <taxon>Eukaryota</taxon>
        <taxon>Fungi</taxon>
        <taxon>Fungi incertae sedis</taxon>
        <taxon>Mucoromycota</taxon>
        <taxon>Glomeromycotina</taxon>
        <taxon>Glomeromycetes</taxon>
        <taxon>Glomerales</taxon>
        <taxon>Glomeraceae</taxon>
        <taxon>Rhizophagus</taxon>
    </lineage>
</organism>
<dbReference type="AlphaFoldDB" id="A0A2I1GIL6"/>
<comment type="caution">
    <text evidence="1">The sequence shown here is derived from an EMBL/GenBank/DDBJ whole genome shotgun (WGS) entry which is preliminary data.</text>
</comment>
<gene>
    <name evidence="1" type="ORF">RhiirA4_519787</name>
</gene>
<sequence length="114" mass="12954">MPQVPIARETVVLEIGRQLGNWNIETHQNGRVTLFQGGFDFNVGGARTILAPDVAFTPSQTTRGLDALQNWTFQGQPFTPIFVVEVNFIKLKHNSKYLTIDLEMNSLHREQLWS</sequence>
<accession>A0A2I1GIL6</accession>
<dbReference type="CDD" id="cd06260">
    <property type="entry name" value="DUF820-like"/>
    <property type="match status" value="1"/>
</dbReference>
<evidence type="ECO:0000313" key="1">
    <source>
        <dbReference type="EMBL" id="PKY46464.1"/>
    </source>
</evidence>
<dbReference type="Gene3D" id="3.90.1570.10">
    <property type="entry name" value="tt1808, chain A"/>
    <property type="match status" value="1"/>
</dbReference>
<dbReference type="VEuPathDB" id="FungiDB:FUN_003185"/>
<dbReference type="EMBL" id="LLXI01000456">
    <property type="protein sequence ID" value="PKY46464.1"/>
    <property type="molecule type" value="Genomic_DNA"/>
</dbReference>
<proteinExistence type="predicted"/>
<dbReference type="InterPro" id="IPR008538">
    <property type="entry name" value="Uma2"/>
</dbReference>
<keyword evidence="2" id="KW-1185">Reference proteome</keyword>
<reference evidence="1 2" key="1">
    <citation type="submission" date="2015-10" db="EMBL/GenBank/DDBJ databases">
        <title>Genome analyses suggest a sexual origin of heterokaryosis in a supposedly ancient asexual fungus.</title>
        <authorList>
            <person name="Ropars J."/>
            <person name="Sedzielewska K."/>
            <person name="Noel J."/>
            <person name="Charron P."/>
            <person name="Farinelli L."/>
            <person name="Marton T."/>
            <person name="Kruger M."/>
            <person name="Pelin A."/>
            <person name="Brachmann A."/>
            <person name="Corradi N."/>
        </authorList>
    </citation>
    <scope>NUCLEOTIDE SEQUENCE [LARGE SCALE GENOMIC DNA]</scope>
    <source>
        <strain evidence="1 2">A4</strain>
    </source>
</reference>
<evidence type="ECO:0000313" key="2">
    <source>
        <dbReference type="Proteomes" id="UP000234323"/>
    </source>
</evidence>
<name>A0A2I1GIL6_9GLOM</name>
<protein>
    <submittedName>
        <fullName evidence="1">Uncharacterized protein</fullName>
    </submittedName>
</protein>
<dbReference type="InterPro" id="IPR012296">
    <property type="entry name" value="Nuclease_put_TT1808"/>
</dbReference>